<dbReference type="SUPFAM" id="SSF56112">
    <property type="entry name" value="Protein kinase-like (PK-like)"/>
    <property type="match status" value="1"/>
</dbReference>
<accession>A0A6I3KXQ8</accession>
<dbReference type="InterPro" id="IPR011009">
    <property type="entry name" value="Kinase-like_dom_sf"/>
</dbReference>
<keyword evidence="4" id="KW-1185">Reference proteome</keyword>
<comment type="caution">
    <text evidence="3">The sequence shown here is derived from an EMBL/GenBank/DDBJ whole genome shotgun (WGS) entry which is preliminary data.</text>
</comment>
<feature type="compositionally biased region" description="Low complexity" evidence="1">
    <location>
        <begin position="367"/>
        <end position="389"/>
    </location>
</feature>
<keyword evidence="3" id="KW-0808">Transferase</keyword>
<reference evidence="3 4" key="1">
    <citation type="submission" date="2019-11" db="EMBL/GenBank/DDBJ databases">
        <title>Nocardia sp. nov. CT2-14 isolated from soil.</title>
        <authorList>
            <person name="Kanchanasin P."/>
            <person name="Tanasupawat S."/>
            <person name="Yuki M."/>
            <person name="Kudo T."/>
        </authorList>
    </citation>
    <scope>NUCLEOTIDE SEQUENCE [LARGE SCALE GENOMIC DNA]</scope>
    <source>
        <strain evidence="3 4">CT2-14</strain>
    </source>
</reference>
<feature type="region of interest" description="Disordered" evidence="1">
    <location>
        <begin position="357"/>
        <end position="390"/>
    </location>
</feature>
<protein>
    <submittedName>
        <fullName evidence="3">Phosphotransferase</fullName>
    </submittedName>
</protein>
<keyword evidence="2" id="KW-1133">Transmembrane helix</keyword>
<dbReference type="AlphaFoldDB" id="A0A6I3KXQ8"/>
<dbReference type="RefSeq" id="WP_154787405.1">
    <property type="nucleotide sequence ID" value="NZ_WMBB01000004.1"/>
</dbReference>
<evidence type="ECO:0000313" key="3">
    <source>
        <dbReference type="EMBL" id="MTE12884.1"/>
    </source>
</evidence>
<dbReference type="Gene3D" id="1.10.510.10">
    <property type="entry name" value="Transferase(Phosphotransferase) domain 1"/>
    <property type="match status" value="1"/>
</dbReference>
<evidence type="ECO:0000313" key="4">
    <source>
        <dbReference type="Proteomes" id="UP000432464"/>
    </source>
</evidence>
<evidence type="ECO:0000256" key="1">
    <source>
        <dbReference type="SAM" id="MobiDB-lite"/>
    </source>
</evidence>
<proteinExistence type="predicted"/>
<sequence>MVVVAGLSGESYDVDSEPFYAAGSRSMQYLCRDPRGQQRLYKQYRTPVTAPDAIERARQVMLFGRQTVVAAETGGATGNAAEAVNWPIDLVMHDGMVAGTVLPLIPMDYLQPDGRPRTLDQLWATPGQAGSYFRAGLAIRVCDIVRVLEDRQLVHGDLSAKNVLWQAAAPLVYLIDTAGLTAVDAAYDRFKDRYDLAVLVYRTLLPDAGGAAAPGAPWRPSGVPADLDPRVRTLFDRAFGNGGFRPDARPSALEWSDALRAVYLTPDGANYVPEALAVLDRLAAQRPASAPATPTVAFGPATAPAAPTGWSTPQQPAVYPVGPQSDSSNTALKVILGVLLVVLVIAIAVGAVVLTGKDSSKNSASGTSTTTTTTTTAPPTTTATFDKTTLNQQATDKTPFTADALLPQTFTDTKGVVFNRRSSGAKDCIASNMSQNVKTALQTNKCQQMMTGVYIDQSEKILTSLEVFAFPSNSEAETIYHGLEGQNQTWDVWCPTQGVGSSVCQANLDTMFNATYSSWGRQQYRYLYESYSLYINLAVDASLEPNLEAPARTVLQLVGPDNYWKTR</sequence>
<keyword evidence="2" id="KW-0472">Membrane</keyword>
<dbReference type="EMBL" id="WMBB01000004">
    <property type="protein sequence ID" value="MTE12884.1"/>
    <property type="molecule type" value="Genomic_DNA"/>
</dbReference>
<organism evidence="3 4">
    <name type="scientific">Nocardia aurantiaca</name>
    <dbReference type="NCBI Taxonomy" id="2675850"/>
    <lineage>
        <taxon>Bacteria</taxon>
        <taxon>Bacillati</taxon>
        <taxon>Actinomycetota</taxon>
        <taxon>Actinomycetes</taxon>
        <taxon>Mycobacteriales</taxon>
        <taxon>Nocardiaceae</taxon>
        <taxon>Nocardia</taxon>
    </lineage>
</organism>
<gene>
    <name evidence="3" type="ORF">GLP40_08865</name>
</gene>
<name>A0A6I3KXQ8_9NOCA</name>
<dbReference type="Proteomes" id="UP000432464">
    <property type="component" value="Unassembled WGS sequence"/>
</dbReference>
<evidence type="ECO:0000256" key="2">
    <source>
        <dbReference type="SAM" id="Phobius"/>
    </source>
</evidence>
<feature type="transmembrane region" description="Helical" evidence="2">
    <location>
        <begin position="334"/>
        <end position="354"/>
    </location>
</feature>
<dbReference type="GO" id="GO:0016740">
    <property type="term" value="F:transferase activity"/>
    <property type="evidence" value="ECO:0007669"/>
    <property type="project" value="UniProtKB-KW"/>
</dbReference>
<keyword evidence="2" id="KW-0812">Transmembrane</keyword>